<dbReference type="Pfam" id="PF07543">
    <property type="entry name" value="PGA2"/>
    <property type="match status" value="1"/>
</dbReference>
<dbReference type="InterPro" id="IPR011431">
    <property type="entry name" value="Trafficking_Pga2"/>
</dbReference>
<sequence length="188" mass="21268">MVDYVPPPKDLSRLNVVQRYMQKGSLDWSDYLRLAALVLTYWFLRPYIMRLAKRWSDDAVRKGEEEQAAYQERRAAAAVAANEIRSGKKEKEGKTLGQLLDEGSSGAVASSGADSSAKHANETQQNEMKNRKQKKKGVSFAPEKSETDKTLDWEDESEFDPRRGPQPVVAEVPASGDIKQWMEKWTSD</sequence>
<name>A0AAN7T5M2_9EURO</name>
<feature type="region of interest" description="Disordered" evidence="1">
    <location>
        <begin position="80"/>
        <end position="188"/>
    </location>
</feature>
<feature type="compositionally biased region" description="Low complexity" evidence="1">
    <location>
        <begin position="103"/>
        <end position="115"/>
    </location>
</feature>
<reference evidence="2 3" key="1">
    <citation type="submission" date="2023-08" db="EMBL/GenBank/DDBJ databases">
        <title>Black Yeasts Isolated from many extreme environments.</title>
        <authorList>
            <person name="Coleine C."/>
            <person name="Stajich J.E."/>
            <person name="Selbmann L."/>
        </authorList>
    </citation>
    <scope>NUCLEOTIDE SEQUENCE [LARGE SCALE GENOMIC DNA]</scope>
    <source>
        <strain evidence="2 3">CCFEE 5910</strain>
    </source>
</reference>
<keyword evidence="3" id="KW-1185">Reference proteome</keyword>
<protein>
    <submittedName>
        <fullName evidence="2">Uncharacterized protein</fullName>
    </submittedName>
</protein>
<evidence type="ECO:0000256" key="1">
    <source>
        <dbReference type="SAM" id="MobiDB-lite"/>
    </source>
</evidence>
<accession>A0AAN7T5M2</accession>
<feature type="compositionally biased region" description="Basic and acidic residues" evidence="1">
    <location>
        <begin position="85"/>
        <end position="94"/>
    </location>
</feature>
<evidence type="ECO:0000313" key="3">
    <source>
        <dbReference type="Proteomes" id="UP001309876"/>
    </source>
</evidence>
<dbReference type="AlphaFoldDB" id="A0AAN7T5M2"/>
<dbReference type="Proteomes" id="UP001309876">
    <property type="component" value="Unassembled WGS sequence"/>
</dbReference>
<gene>
    <name evidence="2" type="ORF">LTR05_003418</name>
</gene>
<organism evidence="2 3">
    <name type="scientific">Lithohypha guttulata</name>
    <dbReference type="NCBI Taxonomy" id="1690604"/>
    <lineage>
        <taxon>Eukaryota</taxon>
        <taxon>Fungi</taxon>
        <taxon>Dikarya</taxon>
        <taxon>Ascomycota</taxon>
        <taxon>Pezizomycotina</taxon>
        <taxon>Eurotiomycetes</taxon>
        <taxon>Chaetothyriomycetidae</taxon>
        <taxon>Chaetothyriales</taxon>
        <taxon>Trichomeriaceae</taxon>
        <taxon>Lithohypha</taxon>
    </lineage>
</organism>
<comment type="caution">
    <text evidence="2">The sequence shown here is derived from an EMBL/GenBank/DDBJ whole genome shotgun (WGS) entry which is preliminary data.</text>
</comment>
<evidence type="ECO:0000313" key="2">
    <source>
        <dbReference type="EMBL" id="KAK5089193.1"/>
    </source>
</evidence>
<dbReference type="EMBL" id="JAVRRJ010000002">
    <property type="protein sequence ID" value="KAK5089193.1"/>
    <property type="molecule type" value="Genomic_DNA"/>
</dbReference>
<proteinExistence type="predicted"/>
<feature type="compositionally biased region" description="Basic and acidic residues" evidence="1">
    <location>
        <begin position="143"/>
        <end position="152"/>
    </location>
</feature>